<proteinExistence type="predicted"/>
<sequence>MKQPTALLLLAFAGNALATPLIEPLQLISDHTLPTAQLQAQILAAKRYDSFWNTGDEALAKQALASDFTDMTLPAGRIQGIRGALQASKTFRQAVPDLRCEVAQMIVTGDRVVAHLRFSGHFTGRFQGKQGKGEPINFIATDIYQIKQGSITSNWHIEDNLTLLQQLGIVKM</sequence>
<organism evidence="3 4">
    <name type="scientific">Serratia plymuthica</name>
    <dbReference type="NCBI Taxonomy" id="82996"/>
    <lineage>
        <taxon>Bacteria</taxon>
        <taxon>Pseudomonadati</taxon>
        <taxon>Pseudomonadota</taxon>
        <taxon>Gammaproteobacteria</taxon>
        <taxon>Enterobacterales</taxon>
        <taxon>Yersiniaceae</taxon>
        <taxon>Serratia</taxon>
    </lineage>
</organism>
<feature type="signal peptide" evidence="1">
    <location>
        <begin position="1"/>
        <end position="18"/>
    </location>
</feature>
<evidence type="ECO:0000256" key="1">
    <source>
        <dbReference type="SAM" id="SignalP"/>
    </source>
</evidence>
<dbReference type="Pfam" id="PF07366">
    <property type="entry name" value="SnoaL"/>
    <property type="match status" value="1"/>
</dbReference>
<dbReference type="SUPFAM" id="SSF54427">
    <property type="entry name" value="NTF2-like"/>
    <property type="match status" value="1"/>
</dbReference>
<keyword evidence="5" id="KW-1185">Reference proteome</keyword>
<dbReference type="PANTHER" id="PTHR38436:SF1">
    <property type="entry name" value="ESTER CYCLASE"/>
    <property type="match status" value="1"/>
</dbReference>
<dbReference type="GO" id="GO:0030638">
    <property type="term" value="P:polyketide metabolic process"/>
    <property type="evidence" value="ECO:0007669"/>
    <property type="project" value="InterPro"/>
</dbReference>
<dbReference type="AlphaFoldDB" id="A0A2X4TSR9"/>
<gene>
    <name evidence="2" type="ORF">I6G64_10980</name>
    <name evidence="3" type="ORF">NCTC12961_00356</name>
</gene>
<dbReference type="InterPro" id="IPR032710">
    <property type="entry name" value="NTF2-like_dom_sf"/>
</dbReference>
<evidence type="ECO:0000313" key="5">
    <source>
        <dbReference type="Proteomes" id="UP000594967"/>
    </source>
</evidence>
<reference evidence="2 5" key="2">
    <citation type="submission" date="2020-12" db="EMBL/GenBank/DDBJ databases">
        <title>FDA dAtabase for Regulatory Grade micrObial Sequences (FDA-ARGOS): Supporting development and validation of Infectious Disease Dx tests.</title>
        <authorList>
            <person name="Sproer C."/>
            <person name="Gronow S."/>
            <person name="Severitt S."/>
            <person name="Schroder I."/>
            <person name="Tallon L."/>
            <person name="Sadzewicz L."/>
            <person name="Zhao X."/>
            <person name="Boylan J."/>
            <person name="Ott S."/>
            <person name="Bowen H."/>
            <person name="Vavikolanu K."/>
            <person name="Mehta A."/>
            <person name="Aluvathingal J."/>
            <person name="Nadendla S."/>
            <person name="Lowell S."/>
            <person name="Myers T."/>
            <person name="Yan Y."/>
            <person name="Sichtig H."/>
        </authorList>
    </citation>
    <scope>NUCLEOTIDE SEQUENCE [LARGE SCALE GENOMIC DNA]</scope>
    <source>
        <strain evidence="2 5">FDAARGOS_907</strain>
    </source>
</reference>
<protein>
    <submittedName>
        <fullName evidence="2 3">Ester cyclase</fullName>
    </submittedName>
</protein>
<dbReference type="InterPro" id="IPR009959">
    <property type="entry name" value="Cyclase_SnoaL-like"/>
</dbReference>
<keyword evidence="1" id="KW-0732">Signal</keyword>
<dbReference type="STRING" id="82996.ADP72_09580"/>
<reference evidence="3 4" key="1">
    <citation type="submission" date="2018-06" db="EMBL/GenBank/DDBJ databases">
        <authorList>
            <consortium name="Pathogen Informatics"/>
            <person name="Doyle S."/>
        </authorList>
    </citation>
    <scope>NUCLEOTIDE SEQUENCE [LARGE SCALE GENOMIC DNA]</scope>
    <source>
        <strain evidence="3 4">NCTC12961</strain>
    </source>
</reference>
<evidence type="ECO:0000313" key="3">
    <source>
        <dbReference type="EMBL" id="SQI29883.1"/>
    </source>
</evidence>
<evidence type="ECO:0000313" key="2">
    <source>
        <dbReference type="EMBL" id="QPS22857.1"/>
    </source>
</evidence>
<dbReference type="RefSeq" id="WP_063203168.1">
    <property type="nucleotide sequence ID" value="NZ_CAMITG010000014.1"/>
</dbReference>
<evidence type="ECO:0000313" key="4">
    <source>
        <dbReference type="Proteomes" id="UP000248897"/>
    </source>
</evidence>
<dbReference type="PANTHER" id="PTHR38436">
    <property type="entry name" value="POLYKETIDE CYCLASE SNOAL-LIKE DOMAIN"/>
    <property type="match status" value="1"/>
</dbReference>
<name>A0A2X4TSR9_SERPL</name>
<dbReference type="Proteomes" id="UP000594967">
    <property type="component" value="Chromosome"/>
</dbReference>
<feature type="chain" id="PRO_5015938105" evidence="1">
    <location>
        <begin position="19"/>
        <end position="172"/>
    </location>
</feature>
<dbReference type="Proteomes" id="UP000248897">
    <property type="component" value="Chromosome 1"/>
</dbReference>
<dbReference type="EMBL" id="CP065673">
    <property type="protein sequence ID" value="QPS22857.1"/>
    <property type="molecule type" value="Genomic_DNA"/>
</dbReference>
<dbReference type="Gene3D" id="3.10.450.50">
    <property type="match status" value="1"/>
</dbReference>
<dbReference type="EMBL" id="LS483469">
    <property type="protein sequence ID" value="SQI29883.1"/>
    <property type="molecule type" value="Genomic_DNA"/>
</dbReference>
<accession>A0A2X4TSR9</accession>